<reference evidence="2 3" key="1">
    <citation type="submission" date="2018-02" db="EMBL/GenBank/DDBJ databases">
        <title>The draft genome of Sphingobacterium gobiense H7.</title>
        <authorList>
            <person name="Li L."/>
            <person name="Liu L."/>
            <person name="Zhang X."/>
            <person name="Wang T."/>
            <person name="Liang L."/>
        </authorList>
    </citation>
    <scope>NUCLEOTIDE SEQUENCE [LARGE SCALE GENOMIC DNA]</scope>
    <source>
        <strain evidence="2 3">ACCC 05757</strain>
    </source>
</reference>
<evidence type="ECO:0000256" key="1">
    <source>
        <dbReference type="SAM" id="MobiDB-lite"/>
    </source>
</evidence>
<dbReference type="EMBL" id="PVBS01000001">
    <property type="protein sequence ID" value="PRD56352.1"/>
    <property type="molecule type" value="Genomic_DNA"/>
</dbReference>
<evidence type="ECO:0008006" key="4">
    <source>
        <dbReference type="Google" id="ProtNLM"/>
    </source>
</evidence>
<dbReference type="RefSeq" id="WP_105723082.1">
    <property type="nucleotide sequence ID" value="NZ_PVBS01000001.1"/>
</dbReference>
<evidence type="ECO:0000313" key="2">
    <source>
        <dbReference type="EMBL" id="PRD56352.1"/>
    </source>
</evidence>
<dbReference type="InterPro" id="IPR014710">
    <property type="entry name" value="RmlC-like_jellyroll"/>
</dbReference>
<accession>A0A2S9JST2</accession>
<dbReference type="CDD" id="cd02230">
    <property type="entry name" value="cupin_HP0902-like"/>
    <property type="match status" value="1"/>
</dbReference>
<dbReference type="Proteomes" id="UP000238642">
    <property type="component" value="Unassembled WGS sequence"/>
</dbReference>
<evidence type="ECO:0000313" key="3">
    <source>
        <dbReference type="Proteomes" id="UP000238642"/>
    </source>
</evidence>
<keyword evidence="3" id="KW-1185">Reference proteome</keyword>
<dbReference type="Gene3D" id="2.60.120.10">
    <property type="entry name" value="Jelly Rolls"/>
    <property type="match status" value="1"/>
</dbReference>
<organism evidence="2 3">
    <name type="scientific">Sphingobacterium gobiense</name>
    <dbReference type="NCBI Taxonomy" id="1382456"/>
    <lineage>
        <taxon>Bacteria</taxon>
        <taxon>Pseudomonadati</taxon>
        <taxon>Bacteroidota</taxon>
        <taxon>Sphingobacteriia</taxon>
        <taxon>Sphingobacteriales</taxon>
        <taxon>Sphingobacteriaceae</taxon>
        <taxon>Sphingobacterium</taxon>
    </lineage>
</organism>
<sequence>MEKENLDEDNKSNEATPQRPEGERILKAPLVEMDLFAFIEQIKSETTWADSDRNSITIFKSEAMTMVLIGLHENAELKPHKANGTISVQVLGGKIEFGTEDQYVQVEKGQIVALQENLLHRVKALTESFFLLTLIGN</sequence>
<dbReference type="OrthoDB" id="8418771at2"/>
<feature type="compositionally biased region" description="Basic and acidic residues" evidence="1">
    <location>
        <begin position="1"/>
        <end position="12"/>
    </location>
</feature>
<protein>
    <recommendedName>
        <fullName evidence="4">Cupin</fullName>
    </recommendedName>
</protein>
<comment type="caution">
    <text evidence="2">The sequence shown here is derived from an EMBL/GenBank/DDBJ whole genome shotgun (WGS) entry which is preliminary data.</text>
</comment>
<dbReference type="SUPFAM" id="SSF51182">
    <property type="entry name" value="RmlC-like cupins"/>
    <property type="match status" value="1"/>
</dbReference>
<dbReference type="AlphaFoldDB" id="A0A2S9JST2"/>
<feature type="region of interest" description="Disordered" evidence="1">
    <location>
        <begin position="1"/>
        <end position="24"/>
    </location>
</feature>
<gene>
    <name evidence="2" type="ORF">C5749_03560</name>
</gene>
<proteinExistence type="predicted"/>
<dbReference type="InterPro" id="IPR011051">
    <property type="entry name" value="RmlC_Cupin_sf"/>
</dbReference>
<name>A0A2S9JST2_9SPHI</name>